<name>A0A5B9P9W1_9BACT</name>
<proteinExistence type="predicted"/>
<protein>
    <submittedName>
        <fullName evidence="1">Uncharacterized protein</fullName>
    </submittedName>
</protein>
<dbReference type="KEGG" id="mff:MFFC18_19060"/>
<keyword evidence="2" id="KW-1185">Reference proteome</keyword>
<dbReference type="EMBL" id="CP042912">
    <property type="protein sequence ID" value="QEG22045.1"/>
    <property type="molecule type" value="Genomic_DNA"/>
</dbReference>
<dbReference type="OrthoDB" id="219303at2"/>
<gene>
    <name evidence="1" type="ORF">MFFC18_19060</name>
</gene>
<reference evidence="1 2" key="1">
    <citation type="submission" date="2019-08" db="EMBL/GenBank/DDBJ databases">
        <title>Deep-cultivation of Planctomycetes and their phenomic and genomic characterization uncovers novel biology.</title>
        <authorList>
            <person name="Wiegand S."/>
            <person name="Jogler M."/>
            <person name="Boedeker C."/>
            <person name="Pinto D."/>
            <person name="Vollmers J."/>
            <person name="Rivas-Marin E."/>
            <person name="Kohn T."/>
            <person name="Peeters S.H."/>
            <person name="Heuer A."/>
            <person name="Rast P."/>
            <person name="Oberbeckmann S."/>
            <person name="Bunk B."/>
            <person name="Jeske O."/>
            <person name="Meyerdierks A."/>
            <person name="Storesund J.E."/>
            <person name="Kallscheuer N."/>
            <person name="Luecker S."/>
            <person name="Lage O.M."/>
            <person name="Pohl T."/>
            <person name="Merkel B.J."/>
            <person name="Hornburger P."/>
            <person name="Mueller R.-W."/>
            <person name="Bruemmer F."/>
            <person name="Labrenz M."/>
            <person name="Spormann A.M."/>
            <person name="Op den Camp H."/>
            <person name="Overmann J."/>
            <person name="Amann R."/>
            <person name="Jetten M.S.M."/>
            <person name="Mascher T."/>
            <person name="Medema M.H."/>
            <person name="Devos D.P."/>
            <person name="Kaster A.-K."/>
            <person name="Ovreas L."/>
            <person name="Rohde M."/>
            <person name="Galperin M.Y."/>
            <person name="Jogler C."/>
        </authorList>
    </citation>
    <scope>NUCLEOTIDE SEQUENCE [LARGE SCALE GENOMIC DNA]</scope>
    <source>
        <strain evidence="1 2">FC18</strain>
    </source>
</reference>
<evidence type="ECO:0000313" key="2">
    <source>
        <dbReference type="Proteomes" id="UP000322214"/>
    </source>
</evidence>
<organism evidence="1 2">
    <name type="scientific">Mariniblastus fucicola</name>
    <dbReference type="NCBI Taxonomy" id="980251"/>
    <lineage>
        <taxon>Bacteria</taxon>
        <taxon>Pseudomonadati</taxon>
        <taxon>Planctomycetota</taxon>
        <taxon>Planctomycetia</taxon>
        <taxon>Pirellulales</taxon>
        <taxon>Pirellulaceae</taxon>
        <taxon>Mariniblastus</taxon>
    </lineage>
</organism>
<evidence type="ECO:0000313" key="1">
    <source>
        <dbReference type="EMBL" id="QEG22045.1"/>
    </source>
</evidence>
<sequence length="356" mass="39642">MALCSLLALDDLATECQPFFERLTEQYRTGNHKYPVLKVMDGCSDATPEHYVQLLPDESFDRLDLDVLRYVGSQVETKESVRELVRKHIFFTDSFGTFASGYVDEMIDPSVKDELNLLWEHSAAPTGSFFNGDKATAIEKLAAADHSSAYEIALRTLRHDSQLGEKMPAVLLKINATKATVDLCGYLSETSNKKILRAIGIAFRRHGDDRIVHKSIAEILPDASWKLRRAVAFVSGYLSQSATKDWLEQLAFGDRTLSVTQVAQCSIRKHQKEVAASKIADSVSASASHEAWAAIESIVHLVDPSILAMKADPIGFHAIFEELPWCFTKFANKQCEDRAKKIASALDSITNRWDDG</sequence>
<accession>A0A5B9P9W1</accession>
<dbReference type="RefSeq" id="WP_148618750.1">
    <property type="nucleotide sequence ID" value="NZ_CP042912.1"/>
</dbReference>
<dbReference type="Proteomes" id="UP000322214">
    <property type="component" value="Chromosome"/>
</dbReference>
<dbReference type="AlphaFoldDB" id="A0A5B9P9W1"/>